<dbReference type="SMART" id="SM00448">
    <property type="entry name" value="REC"/>
    <property type="match status" value="1"/>
</dbReference>
<evidence type="ECO:0000256" key="7">
    <source>
        <dbReference type="ARBA" id="ARBA00023163"/>
    </source>
</evidence>
<dbReference type="PANTHER" id="PTHR42713:SF3">
    <property type="entry name" value="TRANSCRIPTIONAL REGULATORY PROTEIN HPTR"/>
    <property type="match status" value="1"/>
</dbReference>
<dbReference type="Pfam" id="PF00072">
    <property type="entry name" value="Response_reg"/>
    <property type="match status" value="1"/>
</dbReference>
<dbReference type="EMBL" id="NMUQ01000001">
    <property type="protein sequence ID" value="OXM16330.1"/>
    <property type="molecule type" value="Genomic_DNA"/>
</dbReference>
<evidence type="ECO:0000313" key="12">
    <source>
        <dbReference type="Proteomes" id="UP000215145"/>
    </source>
</evidence>
<keyword evidence="3 8" id="KW-0597">Phosphoprotein</keyword>
<dbReference type="InterPro" id="IPR011006">
    <property type="entry name" value="CheY-like_superfamily"/>
</dbReference>
<feature type="modified residue" description="4-aspartylphosphate" evidence="8">
    <location>
        <position position="60"/>
    </location>
</feature>
<dbReference type="GO" id="GO:0000160">
    <property type="term" value="P:phosphorelay signal transduction system"/>
    <property type="evidence" value="ECO:0007669"/>
    <property type="project" value="UniProtKB-KW"/>
</dbReference>
<evidence type="ECO:0000259" key="9">
    <source>
        <dbReference type="PROSITE" id="PS01124"/>
    </source>
</evidence>
<dbReference type="GO" id="GO:0005737">
    <property type="term" value="C:cytoplasm"/>
    <property type="evidence" value="ECO:0007669"/>
    <property type="project" value="UniProtKB-SubCell"/>
</dbReference>
<evidence type="ECO:0000259" key="10">
    <source>
        <dbReference type="PROSITE" id="PS50110"/>
    </source>
</evidence>
<dbReference type="GO" id="GO:0003700">
    <property type="term" value="F:DNA-binding transcription factor activity"/>
    <property type="evidence" value="ECO:0007669"/>
    <property type="project" value="InterPro"/>
</dbReference>
<comment type="caution">
    <text evidence="11">The sequence shown here is derived from an EMBL/GenBank/DDBJ whole genome shotgun (WGS) entry which is preliminary data.</text>
</comment>
<dbReference type="PROSITE" id="PS50110">
    <property type="entry name" value="RESPONSE_REGULATORY"/>
    <property type="match status" value="1"/>
</dbReference>
<evidence type="ECO:0008006" key="13">
    <source>
        <dbReference type="Google" id="ProtNLM"/>
    </source>
</evidence>
<evidence type="ECO:0000256" key="4">
    <source>
        <dbReference type="ARBA" id="ARBA00023012"/>
    </source>
</evidence>
<keyword evidence="5" id="KW-0805">Transcription regulation</keyword>
<name>A0A229P2K8_9BACL</name>
<dbReference type="CDD" id="cd17536">
    <property type="entry name" value="REC_YesN-like"/>
    <property type="match status" value="1"/>
</dbReference>
<dbReference type="Pfam" id="PF17853">
    <property type="entry name" value="GGDEF_2"/>
    <property type="match status" value="1"/>
</dbReference>
<evidence type="ECO:0000256" key="6">
    <source>
        <dbReference type="ARBA" id="ARBA00023125"/>
    </source>
</evidence>
<dbReference type="Pfam" id="PF12833">
    <property type="entry name" value="HTH_18"/>
    <property type="match status" value="1"/>
</dbReference>
<evidence type="ECO:0000256" key="8">
    <source>
        <dbReference type="PROSITE-ProRule" id="PRU00169"/>
    </source>
</evidence>
<evidence type="ECO:0000256" key="1">
    <source>
        <dbReference type="ARBA" id="ARBA00004496"/>
    </source>
</evidence>
<dbReference type="Proteomes" id="UP000215145">
    <property type="component" value="Unassembled WGS sequence"/>
</dbReference>
<dbReference type="PANTHER" id="PTHR42713">
    <property type="entry name" value="HISTIDINE KINASE-RELATED"/>
    <property type="match status" value="1"/>
</dbReference>
<dbReference type="Gene3D" id="1.10.10.60">
    <property type="entry name" value="Homeodomain-like"/>
    <property type="match status" value="2"/>
</dbReference>
<keyword evidence="7" id="KW-0804">Transcription</keyword>
<feature type="domain" description="HTH araC/xylS-type" evidence="9">
    <location>
        <begin position="428"/>
        <end position="526"/>
    </location>
</feature>
<dbReference type="InterPro" id="IPR018060">
    <property type="entry name" value="HTH_AraC"/>
</dbReference>
<dbReference type="InterPro" id="IPR009057">
    <property type="entry name" value="Homeodomain-like_sf"/>
</dbReference>
<keyword evidence="4" id="KW-0902">Two-component regulatory system</keyword>
<accession>A0A229P2K8</accession>
<reference evidence="11 12" key="1">
    <citation type="submission" date="2017-07" db="EMBL/GenBank/DDBJ databases">
        <title>Paenibacillus herberti R33 genome sequencing and assembly.</title>
        <authorList>
            <person name="Su W."/>
        </authorList>
    </citation>
    <scope>NUCLEOTIDE SEQUENCE [LARGE SCALE GENOMIC DNA]</scope>
    <source>
        <strain evidence="11 12">R33</strain>
    </source>
</reference>
<dbReference type="AlphaFoldDB" id="A0A229P2K8"/>
<dbReference type="SUPFAM" id="SSF52172">
    <property type="entry name" value="CheY-like"/>
    <property type="match status" value="1"/>
</dbReference>
<organism evidence="11 12">
    <name type="scientific">Paenibacillus herberti</name>
    <dbReference type="NCBI Taxonomy" id="1619309"/>
    <lineage>
        <taxon>Bacteria</taxon>
        <taxon>Bacillati</taxon>
        <taxon>Bacillota</taxon>
        <taxon>Bacilli</taxon>
        <taxon>Bacillales</taxon>
        <taxon>Paenibacillaceae</taxon>
        <taxon>Paenibacillus</taxon>
    </lineage>
</organism>
<feature type="domain" description="Response regulatory" evidence="10">
    <location>
        <begin position="5"/>
        <end position="125"/>
    </location>
</feature>
<keyword evidence="12" id="KW-1185">Reference proteome</keyword>
<dbReference type="SMART" id="SM00342">
    <property type="entry name" value="HTH_ARAC"/>
    <property type="match status" value="1"/>
</dbReference>
<evidence type="ECO:0000256" key="3">
    <source>
        <dbReference type="ARBA" id="ARBA00022553"/>
    </source>
</evidence>
<dbReference type="Gene3D" id="3.40.50.2300">
    <property type="match status" value="1"/>
</dbReference>
<dbReference type="InterPro" id="IPR001789">
    <property type="entry name" value="Sig_transdc_resp-reg_receiver"/>
</dbReference>
<dbReference type="InterPro" id="IPR041522">
    <property type="entry name" value="CdaR_GGDEF"/>
</dbReference>
<evidence type="ECO:0000256" key="5">
    <source>
        <dbReference type="ARBA" id="ARBA00023015"/>
    </source>
</evidence>
<keyword evidence="2" id="KW-0963">Cytoplasm</keyword>
<dbReference type="SUPFAM" id="SSF46689">
    <property type="entry name" value="Homeodomain-like"/>
    <property type="match status" value="2"/>
</dbReference>
<dbReference type="GO" id="GO:0043565">
    <property type="term" value="F:sequence-specific DNA binding"/>
    <property type="evidence" value="ECO:0007669"/>
    <property type="project" value="InterPro"/>
</dbReference>
<proteinExistence type="predicted"/>
<sequence>MREITCLVIDDEPPMVYRLQRYFERWTDKQLPFRLVGHAFSGDEALEKVAQLKPDLILTDIVMPGMSGIELIRELRERMPRIEILILSAYSDFSTARQAITMGVFEYLVKVPLREEDVLTALSKVRDNIIAREEKESKLLSLSGSVKENRYRLRKHLLEELLNGEISASIMERRSAELAPGFDARHYAGFSVQFDDYEAFCAEFSPSDRNKLKYAMYNIIEEVLQENGGSFVCELQPNVIAACASLPSISEQALDRSCYELGRRLVEAIKTYLRISVSVGVSRACNGWSQASTTFKEAESALTDAFYTGFGTVVTPSRRLVYTENDWMELTERFERALERMSAKSTRETLTPLLALLGNYRANPARLIHYMENWCSRLRQRLLSAEKDEAKVSFAGCIRLHQLIERLRLVWQQIETATEGSGLRPEIVKAKRYVEDHLTESISLSILAEHIHLNPSYVSELFKKELGINFTDYVAKRRIERAIELLRKRSYSNLELAEAVGVYNEKYFCTLFKKITGTSPQKFFADN</sequence>
<protein>
    <recommendedName>
        <fullName evidence="13">DNA-binding response regulator</fullName>
    </recommendedName>
</protein>
<comment type="subcellular location">
    <subcellularLocation>
        <location evidence="1">Cytoplasm</location>
    </subcellularLocation>
</comment>
<dbReference type="RefSeq" id="WP_089523414.1">
    <property type="nucleotide sequence ID" value="NZ_NMUQ01000001.1"/>
</dbReference>
<dbReference type="OrthoDB" id="2524731at2"/>
<keyword evidence="6" id="KW-0238">DNA-binding</keyword>
<evidence type="ECO:0000256" key="2">
    <source>
        <dbReference type="ARBA" id="ARBA00022490"/>
    </source>
</evidence>
<gene>
    <name evidence="11" type="ORF">CGZ75_06495</name>
</gene>
<evidence type="ECO:0000313" key="11">
    <source>
        <dbReference type="EMBL" id="OXM16330.1"/>
    </source>
</evidence>
<dbReference type="PROSITE" id="PS01124">
    <property type="entry name" value="HTH_ARAC_FAMILY_2"/>
    <property type="match status" value="1"/>
</dbReference>
<dbReference type="InterPro" id="IPR051552">
    <property type="entry name" value="HptR"/>
</dbReference>